<evidence type="ECO:0000259" key="4">
    <source>
        <dbReference type="PROSITE" id="PS50846"/>
    </source>
</evidence>
<dbReference type="CDD" id="cd00371">
    <property type="entry name" value="HMA"/>
    <property type="match status" value="1"/>
</dbReference>
<evidence type="ECO:0000313" key="5">
    <source>
        <dbReference type="EMBL" id="SMR48860.1"/>
    </source>
</evidence>
<dbReference type="PANTHER" id="PTHR10003">
    <property type="entry name" value="SUPEROXIDE DISMUTASE CU-ZN -RELATED"/>
    <property type="match status" value="1"/>
</dbReference>
<dbReference type="GO" id="GO:0005507">
    <property type="term" value="F:copper ion binding"/>
    <property type="evidence" value="ECO:0007669"/>
    <property type="project" value="InterPro"/>
</dbReference>
<comment type="cofactor">
    <cofactor evidence="1">
        <name>Cu(2+)</name>
        <dbReference type="ChEBI" id="CHEBI:29036"/>
    </cofactor>
</comment>
<dbReference type="Gene3D" id="3.30.70.100">
    <property type="match status" value="1"/>
</dbReference>
<proteinExistence type="inferred from homology"/>
<gene>
    <name evidence="5" type="ORF">ZT1E4_G4252</name>
</gene>
<sequence length="663" mass="72474">MTIPPFEATFATPLHCDSCVQDVKKSLSHLPDIHSFEASLENQQFSLFSSLPPSKVITTLASAGRTAILRGSGDSDSSAAVAILEDHSQPVGEAVKGLVRLVEVREGLVVVDVGVKGLPSVEAEDGKERVLSVTVRAAGDISRGAGSVGGLWRKEGKERGVLGTVNVSASGEGTAFFEVEGLRVWEIIGRGLVVCPQGREEDEELLSSNGQGRGDVLVGVVARSAGAWGNDKVVCSCSGKTVWEEREEMVGKGMFQQEMIAIYNGSLRTLLRQKRILPLFPRAQVSRSITALVPYLHKNKIQDDLYRAQIQSPRRPYGFDFQSYGADMTVITWNIDYKSAGATCRATAILSHLEAACSDTPLNAMITLRKVGHEALDTILKSTWVRKHFKNSHYERPVYKALPLGRPTLEDILVDEPGQQLGFTVTMTEMASTRSIHVMLISADVPIQRSFRIPLARGNDGLVADFCSLGSSHEDDVVRVCTTDLYDVSRVVGRRGSKQDCDSEVILALCERGSSVGYNIVGSIVTGDTDPHAVHEPKRPSTNADETYLRDVWLDGPPEVIPKFKPGQRDFSDGLARGNTWGYQHSFKKRNGRRAERILSAGAWKAVRLCEGEQLTRGLRRLGVGAKTEVKAFKYVSTEEFYGPGGMHSMKSVVPQVSFRDKD</sequence>
<reference evidence="6" key="1">
    <citation type="submission" date="2017-05" db="EMBL/GenBank/DDBJ databases">
        <authorList>
            <person name="Song R."/>
            <person name="Chenine A.L."/>
            <person name="Ruprecht R.M."/>
        </authorList>
    </citation>
    <scope>NUCLEOTIDE SEQUENCE [LARGE SCALE GENOMIC DNA]</scope>
</reference>
<dbReference type="InterPro" id="IPR024134">
    <property type="entry name" value="SOD_Cu/Zn_/chaperone"/>
</dbReference>
<dbReference type="SUPFAM" id="SSF49329">
    <property type="entry name" value="Cu,Zn superoxide dismutase-like"/>
    <property type="match status" value="1"/>
</dbReference>
<dbReference type="SUPFAM" id="SSF55008">
    <property type="entry name" value="HMA, heavy metal-associated domain"/>
    <property type="match status" value="1"/>
</dbReference>
<dbReference type="Pfam" id="PF00403">
    <property type="entry name" value="HMA"/>
    <property type="match status" value="1"/>
</dbReference>
<dbReference type="InterPro" id="IPR036163">
    <property type="entry name" value="HMA_dom_sf"/>
</dbReference>
<evidence type="ECO:0000256" key="3">
    <source>
        <dbReference type="ARBA" id="ARBA00016103"/>
    </source>
</evidence>
<organism evidence="5 6">
    <name type="scientific">Zymoseptoria tritici ST99CH_1E4</name>
    <dbReference type="NCBI Taxonomy" id="1276532"/>
    <lineage>
        <taxon>Eukaryota</taxon>
        <taxon>Fungi</taxon>
        <taxon>Dikarya</taxon>
        <taxon>Ascomycota</taxon>
        <taxon>Pezizomycotina</taxon>
        <taxon>Dothideomycetes</taxon>
        <taxon>Dothideomycetidae</taxon>
        <taxon>Mycosphaerellales</taxon>
        <taxon>Mycosphaerellaceae</taxon>
        <taxon>Zymoseptoria</taxon>
    </lineage>
</organism>
<dbReference type="PROSITE" id="PS50846">
    <property type="entry name" value="HMA_2"/>
    <property type="match status" value="1"/>
</dbReference>
<dbReference type="Proteomes" id="UP000245764">
    <property type="component" value="Chromosome 3"/>
</dbReference>
<dbReference type="InterPro" id="IPR036423">
    <property type="entry name" value="SOD-like_Cu/Zn_dom_sf"/>
</dbReference>
<dbReference type="Gene3D" id="2.60.40.200">
    <property type="entry name" value="Superoxide dismutase, copper/zinc binding domain"/>
    <property type="match status" value="1"/>
</dbReference>
<protein>
    <recommendedName>
        <fullName evidence="3">Superoxide dismutase 1 copper chaperone</fullName>
    </recommendedName>
</protein>
<dbReference type="InterPro" id="IPR006121">
    <property type="entry name" value="HMA_dom"/>
</dbReference>
<accession>A0A2H1G5M8</accession>
<evidence type="ECO:0000256" key="1">
    <source>
        <dbReference type="ARBA" id="ARBA00001973"/>
    </source>
</evidence>
<name>A0A2H1G5M8_ZYMTR</name>
<evidence type="ECO:0000313" key="6">
    <source>
        <dbReference type="Proteomes" id="UP000245764"/>
    </source>
</evidence>
<comment type="similarity">
    <text evidence="2">Belongs to the CCS1 family.</text>
</comment>
<dbReference type="EMBL" id="LT854255">
    <property type="protein sequence ID" value="SMR48860.1"/>
    <property type="molecule type" value="Genomic_DNA"/>
</dbReference>
<dbReference type="AlphaFoldDB" id="A0A2H1G5M8"/>
<evidence type="ECO:0000256" key="2">
    <source>
        <dbReference type="ARBA" id="ARBA00010636"/>
    </source>
</evidence>
<dbReference type="GO" id="GO:0006801">
    <property type="term" value="P:superoxide metabolic process"/>
    <property type="evidence" value="ECO:0007669"/>
    <property type="project" value="InterPro"/>
</dbReference>
<feature type="domain" description="HMA" evidence="4">
    <location>
        <begin position="5"/>
        <end position="68"/>
    </location>
</feature>